<feature type="region of interest" description="Disordered" evidence="1">
    <location>
        <begin position="37"/>
        <end position="63"/>
    </location>
</feature>
<proteinExistence type="predicted"/>
<name>A0A4Q2RG64_9HYPH</name>
<feature type="region of interest" description="Disordered" evidence="1">
    <location>
        <begin position="424"/>
        <end position="443"/>
    </location>
</feature>
<reference evidence="2 3" key="2">
    <citation type="submission" date="2019-02" db="EMBL/GenBank/DDBJ databases">
        <title>'Lichenibacterium ramalinii' gen. nov. sp. nov., 'Lichenibacterium minor' gen. nov. sp. nov.</title>
        <authorList>
            <person name="Pankratov T."/>
        </authorList>
    </citation>
    <scope>NUCLEOTIDE SEQUENCE [LARGE SCALE GENOMIC DNA]</scope>
    <source>
        <strain evidence="2 3">RmlP001</strain>
    </source>
</reference>
<dbReference type="AlphaFoldDB" id="A0A4Q2RG64"/>
<organism evidence="2 3">
    <name type="scientific">Lichenibacterium ramalinae</name>
    <dbReference type="NCBI Taxonomy" id="2316527"/>
    <lineage>
        <taxon>Bacteria</taxon>
        <taxon>Pseudomonadati</taxon>
        <taxon>Pseudomonadota</taxon>
        <taxon>Alphaproteobacteria</taxon>
        <taxon>Hyphomicrobiales</taxon>
        <taxon>Lichenihabitantaceae</taxon>
        <taxon>Lichenibacterium</taxon>
    </lineage>
</organism>
<feature type="compositionally biased region" description="Low complexity" evidence="1">
    <location>
        <begin position="50"/>
        <end position="63"/>
    </location>
</feature>
<reference evidence="2 3" key="1">
    <citation type="submission" date="2018-09" db="EMBL/GenBank/DDBJ databases">
        <authorList>
            <person name="Grouzdev D.S."/>
            <person name="Krutkina M.S."/>
        </authorList>
    </citation>
    <scope>NUCLEOTIDE SEQUENCE [LARGE SCALE GENOMIC DNA]</scope>
    <source>
        <strain evidence="2 3">RmlP001</strain>
    </source>
</reference>
<dbReference type="RefSeq" id="WP_129218467.1">
    <property type="nucleotide sequence ID" value="NZ_QYBC01000005.1"/>
</dbReference>
<accession>A0A4Q2RG64</accession>
<dbReference type="Proteomes" id="UP000289411">
    <property type="component" value="Unassembled WGS sequence"/>
</dbReference>
<evidence type="ECO:0000256" key="1">
    <source>
        <dbReference type="SAM" id="MobiDB-lite"/>
    </source>
</evidence>
<sequence length="443" mass="44767">MMLRASAAVGGAPTSKFAAIGGALMLGLALLTPARGAEATPGEGHADKVAAAPESARAAAEPPAGASLAPYQAVRSLQALQDQVAHGNTAAQAAQARMLTHVAAVFAEADPAVWKEPRNAGAAALYLFSAGRAGTVRDLMARGAVFPADGDRLVKGALAYAEGQDEIARGLLGKLDPRALPRGLGGHLALVLATLFADKDPAKAGAMLDTARLLVPGTLVEEAALRRQIFLLAETASIEKFTALSRQYIRRFRGSVFAANFKGRLTSFAVRLAVAGDVAQLGTLDPIFAELPQGERRALYLTLSRDALLAGRAEAARYAAARAAALSPGPAEAERARLYAAAAGAASDAAPAARATLTALDGARLPPRDAELRDAAVVVAASVDGGLGDHGQELGRDGPAADSAAALLIDRAHRAMAAGDALLAPGAGRSVPGAPVPAAGGTP</sequence>
<dbReference type="EMBL" id="QYBC01000005">
    <property type="protein sequence ID" value="RYB05957.1"/>
    <property type="molecule type" value="Genomic_DNA"/>
</dbReference>
<keyword evidence="3" id="KW-1185">Reference proteome</keyword>
<dbReference type="OrthoDB" id="9812933at2"/>
<gene>
    <name evidence="2" type="ORF">D3272_07105</name>
</gene>
<comment type="caution">
    <text evidence="2">The sequence shown here is derived from an EMBL/GenBank/DDBJ whole genome shotgun (WGS) entry which is preliminary data.</text>
</comment>
<protein>
    <submittedName>
        <fullName evidence="2">Chemotaxis protein MotC</fullName>
    </submittedName>
</protein>
<evidence type="ECO:0000313" key="2">
    <source>
        <dbReference type="EMBL" id="RYB05957.1"/>
    </source>
</evidence>
<evidence type="ECO:0000313" key="3">
    <source>
        <dbReference type="Proteomes" id="UP000289411"/>
    </source>
</evidence>